<evidence type="ECO:0000313" key="3">
    <source>
        <dbReference type="Proteomes" id="UP001161160"/>
    </source>
</evidence>
<reference evidence="2" key="1">
    <citation type="submission" date="2023-04" db="EMBL/GenBank/DDBJ databases">
        <title>Genome Encyclopedia of Bacteria and Archaea VI: Functional Genomics of Type Strains.</title>
        <authorList>
            <person name="Whitman W."/>
        </authorList>
    </citation>
    <scope>NUCLEOTIDE SEQUENCE</scope>
    <source>
        <strain evidence="2">Enz.4-51</strain>
    </source>
</reference>
<sequence>MTPVFMTSRSIILSFLVLVAIFPIQESYAQWGGSQDSGIPGMPGMRRGAGRNASNPDSSGASTNSHIAIPAPGSHLLTYEQIETGLSKLEESLKPTPEQSKAWANFSSKVRLYASDVAKERARLNNETPTNVDGVKYLTQSTEDAKGRYTSLKEVEEAAKPLYKLLSAEQKTLFDSKVPTFINASPKRLTPSQPQYNLPDLGGSPPPSQSSGSGTLPGYIHQ</sequence>
<feature type="compositionally biased region" description="Low complexity" evidence="1">
    <location>
        <begin position="198"/>
        <end position="222"/>
    </location>
</feature>
<feature type="region of interest" description="Disordered" evidence="1">
    <location>
        <begin position="33"/>
        <end position="67"/>
    </location>
</feature>
<organism evidence="2 3">
    <name type="scientific">Polynucleobacter sphagniphilus</name>
    <dbReference type="NCBI Taxonomy" id="1743169"/>
    <lineage>
        <taxon>Bacteria</taxon>
        <taxon>Pseudomonadati</taxon>
        <taxon>Pseudomonadota</taxon>
        <taxon>Betaproteobacteria</taxon>
        <taxon>Burkholderiales</taxon>
        <taxon>Burkholderiaceae</taxon>
        <taxon>Polynucleobacter</taxon>
    </lineage>
</organism>
<dbReference type="Pfam" id="PF07813">
    <property type="entry name" value="LTXXQ"/>
    <property type="match status" value="1"/>
</dbReference>
<protein>
    <submittedName>
        <fullName evidence="2">Uncharacterized protein</fullName>
    </submittedName>
</protein>
<proteinExistence type="predicted"/>
<feature type="compositionally biased region" description="Polar residues" evidence="1">
    <location>
        <begin position="52"/>
        <end position="66"/>
    </location>
</feature>
<dbReference type="EMBL" id="JARXYA010000023">
    <property type="protein sequence ID" value="MDH6504944.1"/>
    <property type="molecule type" value="Genomic_DNA"/>
</dbReference>
<comment type="caution">
    <text evidence="2">The sequence shown here is derived from an EMBL/GenBank/DDBJ whole genome shotgun (WGS) entry which is preliminary data.</text>
</comment>
<dbReference type="Proteomes" id="UP001161160">
    <property type="component" value="Unassembled WGS sequence"/>
</dbReference>
<keyword evidence="3" id="KW-1185">Reference proteome</keyword>
<dbReference type="GO" id="GO:0042597">
    <property type="term" value="C:periplasmic space"/>
    <property type="evidence" value="ECO:0007669"/>
    <property type="project" value="InterPro"/>
</dbReference>
<dbReference type="InterPro" id="IPR012899">
    <property type="entry name" value="LTXXQ"/>
</dbReference>
<accession>A0AA43MCC6</accession>
<feature type="region of interest" description="Disordered" evidence="1">
    <location>
        <begin position="182"/>
        <end position="222"/>
    </location>
</feature>
<gene>
    <name evidence="2" type="ORF">M2127_002273</name>
</gene>
<dbReference type="RefSeq" id="WP_277542959.1">
    <property type="nucleotide sequence ID" value="NZ_JAQFIK010000009.1"/>
</dbReference>
<evidence type="ECO:0000256" key="1">
    <source>
        <dbReference type="SAM" id="MobiDB-lite"/>
    </source>
</evidence>
<dbReference type="AlphaFoldDB" id="A0AA43MCC6"/>
<name>A0AA43MCC6_9BURK</name>
<evidence type="ECO:0000313" key="2">
    <source>
        <dbReference type="EMBL" id="MDH6504944.1"/>
    </source>
</evidence>